<accession>A0ABD6FBA4</accession>
<evidence type="ECO:0000313" key="6">
    <source>
        <dbReference type="EMBL" id="MFO7191318.1"/>
    </source>
</evidence>
<dbReference type="SUPFAM" id="SSF51126">
    <property type="entry name" value="Pectin lyase-like"/>
    <property type="match status" value="1"/>
</dbReference>
<gene>
    <name evidence="6" type="ORF">DIU77_003660</name>
</gene>
<dbReference type="AlphaFoldDB" id="A0ABD6FBA4"/>
<dbReference type="Gene3D" id="2.160.20.10">
    <property type="entry name" value="Single-stranded right-handed beta-helix, Pectin lyase-like"/>
    <property type="match status" value="2"/>
</dbReference>
<evidence type="ECO:0000256" key="3">
    <source>
        <dbReference type="ARBA" id="ARBA00022729"/>
    </source>
</evidence>
<evidence type="ECO:0000256" key="1">
    <source>
        <dbReference type="ARBA" id="ARBA00004613"/>
    </source>
</evidence>
<dbReference type="InterPro" id="IPR006626">
    <property type="entry name" value="PbH1"/>
</dbReference>
<evidence type="ECO:0000256" key="4">
    <source>
        <dbReference type="ARBA" id="ARBA00022737"/>
    </source>
</evidence>
<comment type="subcellular location">
    <subcellularLocation>
        <location evidence="1">Secreted</location>
    </subcellularLocation>
</comment>
<feature type="domain" description="Carbohydrate-binding/sugar hydrolysis" evidence="5">
    <location>
        <begin position="248"/>
        <end position="397"/>
    </location>
</feature>
<dbReference type="InterPro" id="IPR012334">
    <property type="entry name" value="Pectin_lyas_fold"/>
</dbReference>
<dbReference type="Pfam" id="PF13229">
    <property type="entry name" value="Beta_helix"/>
    <property type="match status" value="1"/>
</dbReference>
<dbReference type="EMBL" id="QGUI02000024">
    <property type="protein sequence ID" value="MFO7191318.1"/>
    <property type="molecule type" value="Genomic_DNA"/>
</dbReference>
<keyword evidence="3" id="KW-0732">Signal</keyword>
<evidence type="ECO:0000313" key="7">
    <source>
        <dbReference type="Proteomes" id="UP000249324"/>
    </source>
</evidence>
<dbReference type="InterPro" id="IPR011459">
    <property type="entry name" value="DUF1565"/>
</dbReference>
<dbReference type="InterPro" id="IPR011050">
    <property type="entry name" value="Pectin_lyase_fold/virulence"/>
</dbReference>
<reference evidence="6 7" key="1">
    <citation type="journal article" date="2021" name="BMC Genomics">
        <title>Genome-resolved metagenome and metatranscriptome analyses of thermophilic composting reveal key bacterial players and their metabolic interactions.</title>
        <authorList>
            <person name="Braga L.P.P."/>
            <person name="Pereira R.V."/>
            <person name="Martins L.F."/>
            <person name="Moura L.M.S."/>
            <person name="Sanchez F.B."/>
            <person name="Patane J.S.L."/>
            <person name="da Silva A.M."/>
            <person name="Setubal J.C."/>
        </authorList>
    </citation>
    <scope>NUCLEOTIDE SEQUENCE [LARGE SCALE GENOMIC DNA]</scope>
    <source>
        <strain evidence="6">ZC4RG45</strain>
    </source>
</reference>
<dbReference type="Pfam" id="PF07602">
    <property type="entry name" value="DUF1565"/>
    <property type="match status" value="1"/>
</dbReference>
<dbReference type="PROSITE" id="PS51257">
    <property type="entry name" value="PROKAR_LIPOPROTEIN"/>
    <property type="match status" value="1"/>
</dbReference>
<sequence length="574" mass="61452">MQARTGLVVASVLAALSCLTALVVYLGFSRGHGAAADGGWLPRTAYPVPKDALFVSPRGDDSASGSKDAPLRTLKAAVRAAKAGQTIVLRAGTYREKVGLIGKRLTIQPYPNERVWFKGSLVVRDWEKAGKVWQHTGWRDELCNDCYLPDIIDEKYPLAGRPQMVFLDGKPLRQVATREEVGPGTFYVGDGAVVIGDDPADRTVEVTAYDHLLQFDKGSDGSQLRGVGIAHYGSNQRYGARGAMVVVNAPRVRVEKTTFRYSASTGLAVFQPGGRVVDSIFRDNGLVGLLANRADDLRVTGSRFEGNNAEHFATSGEAVGAAGAKVTRTQRPYFARNVFRGNYATGWWCDLGCTDATVISNRSVDNSGHGMFYEVSSAALIADNVLAGNRKHGLKIASSDRVRLYHNTITGEGAAAVGLFNDPRLPSFDWYSEAKGLTWLTSDLVAVNNLLIQRNPAAPVVQSADYRKNPAGNPAFVARANGNGYLRAASDEPLAVFVTGNGKAEPYPTLADLRQAGFEKHGLTGNPGAVQLADDYTLQPGSVGIEAGLPIPADIAEALGVEVEQHPDLGILVR</sequence>
<dbReference type="PANTHER" id="PTHR40088">
    <property type="entry name" value="PECTATE LYASE (EUROFUNG)"/>
    <property type="match status" value="1"/>
</dbReference>
<dbReference type="InterPro" id="IPR052052">
    <property type="entry name" value="Polysaccharide_Lyase_9"/>
</dbReference>
<dbReference type="SMART" id="SM00722">
    <property type="entry name" value="CASH"/>
    <property type="match status" value="1"/>
</dbReference>
<keyword evidence="2" id="KW-0964">Secreted</keyword>
<proteinExistence type="predicted"/>
<organism evidence="6 7">
    <name type="scientific">Thermocrispum agreste</name>
    <dbReference type="NCBI Taxonomy" id="37925"/>
    <lineage>
        <taxon>Bacteria</taxon>
        <taxon>Bacillati</taxon>
        <taxon>Actinomycetota</taxon>
        <taxon>Actinomycetes</taxon>
        <taxon>Pseudonocardiales</taxon>
        <taxon>Pseudonocardiaceae</taxon>
        <taxon>Thermocrispum</taxon>
    </lineage>
</organism>
<dbReference type="GO" id="GO:0005576">
    <property type="term" value="C:extracellular region"/>
    <property type="evidence" value="ECO:0007669"/>
    <property type="project" value="UniProtKB-SubCell"/>
</dbReference>
<protein>
    <submittedName>
        <fullName evidence="6">Right-handed parallel beta-helix repeat-containing protein</fullName>
    </submittedName>
</protein>
<dbReference type="SMART" id="SM00710">
    <property type="entry name" value="PbH1"/>
    <property type="match status" value="6"/>
</dbReference>
<evidence type="ECO:0000259" key="5">
    <source>
        <dbReference type="SMART" id="SM00722"/>
    </source>
</evidence>
<evidence type="ECO:0000256" key="2">
    <source>
        <dbReference type="ARBA" id="ARBA00022525"/>
    </source>
</evidence>
<dbReference type="PANTHER" id="PTHR40088:SF2">
    <property type="entry name" value="SECRETED SUGAR HYDROLASE"/>
    <property type="match status" value="1"/>
</dbReference>
<comment type="caution">
    <text evidence="6">The sequence shown here is derived from an EMBL/GenBank/DDBJ whole genome shotgun (WGS) entry which is preliminary data.</text>
</comment>
<dbReference type="InterPro" id="IPR006633">
    <property type="entry name" value="Carb-bd_sugar_hydrolysis-dom"/>
</dbReference>
<keyword evidence="4" id="KW-0677">Repeat</keyword>
<dbReference type="InterPro" id="IPR039448">
    <property type="entry name" value="Beta_helix"/>
</dbReference>
<dbReference type="Proteomes" id="UP000249324">
    <property type="component" value="Unassembled WGS sequence"/>
</dbReference>
<name>A0ABD6FBA4_9PSEU</name>